<keyword evidence="4" id="KW-0418">Kinase</keyword>
<name>A0ABP7VCZ6_9FLAO</name>
<dbReference type="InterPro" id="IPR010559">
    <property type="entry name" value="Sig_transdc_His_kin_internal"/>
</dbReference>
<keyword evidence="1" id="KW-1133">Transmembrane helix</keyword>
<feature type="chain" id="PRO_5046180374" evidence="2">
    <location>
        <begin position="19"/>
        <end position="956"/>
    </location>
</feature>
<feature type="signal peptide" evidence="2">
    <location>
        <begin position="1"/>
        <end position="18"/>
    </location>
</feature>
<dbReference type="PANTHER" id="PTHR34220">
    <property type="entry name" value="SENSOR HISTIDINE KINASE YPDA"/>
    <property type="match status" value="1"/>
</dbReference>
<evidence type="ECO:0000256" key="1">
    <source>
        <dbReference type="SAM" id="Phobius"/>
    </source>
</evidence>
<dbReference type="PANTHER" id="PTHR34220:SF7">
    <property type="entry name" value="SENSOR HISTIDINE KINASE YPDA"/>
    <property type="match status" value="1"/>
</dbReference>
<dbReference type="Pfam" id="PF06580">
    <property type="entry name" value="His_kinase"/>
    <property type="match status" value="1"/>
</dbReference>
<dbReference type="Gene3D" id="2.130.10.10">
    <property type="entry name" value="YVTN repeat-like/Quinoprotein amine dehydrogenase"/>
    <property type="match status" value="1"/>
</dbReference>
<dbReference type="InterPro" id="IPR015943">
    <property type="entry name" value="WD40/YVTN_repeat-like_dom_sf"/>
</dbReference>
<dbReference type="Gene3D" id="3.30.565.10">
    <property type="entry name" value="Histidine kinase-like ATPase, C-terminal domain"/>
    <property type="match status" value="1"/>
</dbReference>
<dbReference type="Gene3D" id="2.60.40.10">
    <property type="entry name" value="Immunoglobulins"/>
    <property type="match status" value="1"/>
</dbReference>
<reference evidence="5" key="1">
    <citation type="journal article" date="2019" name="Int. J. Syst. Evol. Microbiol.">
        <title>The Global Catalogue of Microorganisms (GCM) 10K type strain sequencing project: providing services to taxonomists for standard genome sequencing and annotation.</title>
        <authorList>
            <consortium name="The Broad Institute Genomics Platform"/>
            <consortium name="The Broad Institute Genome Sequencing Center for Infectious Disease"/>
            <person name="Wu L."/>
            <person name="Ma J."/>
        </authorList>
    </citation>
    <scope>NUCLEOTIDE SEQUENCE [LARGE SCALE GENOMIC DNA]</scope>
    <source>
        <strain evidence="5">JCM 17069</strain>
    </source>
</reference>
<proteinExistence type="predicted"/>
<accession>A0ABP7VCZ6</accession>
<evidence type="ECO:0000313" key="5">
    <source>
        <dbReference type="Proteomes" id="UP001500367"/>
    </source>
</evidence>
<dbReference type="InterPro" id="IPR011047">
    <property type="entry name" value="Quinoprotein_ADH-like_sf"/>
</dbReference>
<evidence type="ECO:0000259" key="3">
    <source>
        <dbReference type="Pfam" id="PF06580"/>
    </source>
</evidence>
<keyword evidence="4" id="KW-0808">Transferase</keyword>
<dbReference type="SUPFAM" id="SSF55874">
    <property type="entry name" value="ATPase domain of HSP90 chaperone/DNA topoisomerase II/histidine kinase"/>
    <property type="match status" value="1"/>
</dbReference>
<dbReference type="SUPFAM" id="SSF50998">
    <property type="entry name" value="Quinoprotein alcohol dehydrogenase-like"/>
    <property type="match status" value="1"/>
</dbReference>
<gene>
    <name evidence="4" type="ORF">GCM10022389_05730</name>
</gene>
<keyword evidence="2" id="KW-0732">Signal</keyword>
<sequence length="956" mass="110897">MKIFAFLFILLFTNLGFCQNPFYVSIDKTSGLPSNSVYDILQDSKGFMWFATGKGICRYDGSTFKTFSSDEQTSKSGSCLVEDGFGRIWYSNFDGYLYYVEKNVLKSLKQPTSLGYFRFGIIKDELFLLQPNMVLIYDLRTLKVKSKIKISDNQISFSYASPEKFYVLGASLYEFNDSKTYTKHPLPNKFYDEINGSIMNYWDHKLIINSKSNNIYYSFKDGEFTRNALNTTTNFNQNTSIVNNTIWICTTNGIIKNDLDSKETISYFADQNISYLFRDNHKNYWISTLNKGILFIEDFENNYIDIQPRPLTLSLGKNEIYIGAEKDLVYKLNLKKLVTEKVFETENNHATGQIFADTITNNLFFTSFKFNILKNNKIISDYAVAIKDVKKVDHKYFSFAASGISGLFYIDENLKSDWDIIYNKNKSKESSGFGQSMLIKRVNGKSTEYNAVNKTIYYATNNGLIAVTNDGKNEEIKYKNKTLHLIKIQKYKDQLYGLSTSEKMYVINSSNEVSSLKLPYFLSNENFNKFFICNQYCYLFTSHSVYEFNFISGEVQKVLSLSSDIEATDIILKNNKLFFATSKGIVIKNRKEIGNYPKPKLFINEFQVNGKHREVNKFLLLQPDENDISINFSTLSFIPNESYSVFYKINDSDWKILDAATKNLKLSALSSGNYTILLALNYNNQKIDFQQIKFEIKKPFWLSYFFIFISSLLLLLLFFTFYKYQIRKIEKQNEILLQKNELEKNLNLSTLKAIKSQMNPHFFYNALNTIQSYILANDKKQAVNYLSKFSSLTRNILEMTEKEFISINEEIFTMSLYLDIEKARFDKDFEYEINTENISDLEHKIPSMLLQPYIENAVKHGLLHKNGLKKLLITFSKNGDKIRIEIDDNGIGRQKSTELNAIKNKNHNSFATNAMQNRIDLLNKNNKNKITIDFIDKMNQSKQSQGTTVVIEIPIN</sequence>
<dbReference type="InterPro" id="IPR011110">
    <property type="entry name" value="Reg_prop"/>
</dbReference>
<feature type="transmembrane region" description="Helical" evidence="1">
    <location>
        <begin position="701"/>
        <end position="722"/>
    </location>
</feature>
<dbReference type="Proteomes" id="UP001500367">
    <property type="component" value="Unassembled WGS sequence"/>
</dbReference>
<keyword evidence="1" id="KW-0472">Membrane</keyword>
<evidence type="ECO:0000256" key="2">
    <source>
        <dbReference type="SAM" id="SignalP"/>
    </source>
</evidence>
<keyword evidence="1" id="KW-0812">Transmembrane</keyword>
<dbReference type="RefSeq" id="WP_344815294.1">
    <property type="nucleotide sequence ID" value="NZ_BAABCT010000001.1"/>
</dbReference>
<protein>
    <submittedName>
        <fullName evidence="4">Histidine kinase</fullName>
    </submittedName>
</protein>
<dbReference type="Pfam" id="PF07494">
    <property type="entry name" value="Reg_prop"/>
    <property type="match status" value="1"/>
</dbReference>
<organism evidence="4 5">
    <name type="scientific">Flavobacterium cheonanense</name>
    <dbReference type="NCBI Taxonomy" id="706183"/>
    <lineage>
        <taxon>Bacteria</taxon>
        <taxon>Pseudomonadati</taxon>
        <taxon>Bacteroidota</taxon>
        <taxon>Flavobacteriia</taxon>
        <taxon>Flavobacteriales</taxon>
        <taxon>Flavobacteriaceae</taxon>
        <taxon>Flavobacterium</taxon>
    </lineage>
</organism>
<dbReference type="GO" id="GO:0016301">
    <property type="term" value="F:kinase activity"/>
    <property type="evidence" value="ECO:0007669"/>
    <property type="project" value="UniProtKB-KW"/>
</dbReference>
<dbReference type="EMBL" id="BAABCT010000001">
    <property type="protein sequence ID" value="GAA4063787.1"/>
    <property type="molecule type" value="Genomic_DNA"/>
</dbReference>
<keyword evidence="5" id="KW-1185">Reference proteome</keyword>
<feature type="domain" description="Signal transduction histidine kinase internal region" evidence="3">
    <location>
        <begin position="750"/>
        <end position="828"/>
    </location>
</feature>
<evidence type="ECO:0000313" key="4">
    <source>
        <dbReference type="EMBL" id="GAA4063787.1"/>
    </source>
</evidence>
<dbReference type="InterPro" id="IPR013783">
    <property type="entry name" value="Ig-like_fold"/>
</dbReference>
<dbReference type="InterPro" id="IPR036890">
    <property type="entry name" value="HATPase_C_sf"/>
</dbReference>
<comment type="caution">
    <text evidence="4">The sequence shown here is derived from an EMBL/GenBank/DDBJ whole genome shotgun (WGS) entry which is preliminary data.</text>
</comment>
<dbReference type="InterPro" id="IPR050640">
    <property type="entry name" value="Bact_2-comp_sensor_kinase"/>
</dbReference>